<dbReference type="GO" id="GO:0030267">
    <property type="term" value="F:glyoxylate reductase (NADPH) activity"/>
    <property type="evidence" value="ECO:0007669"/>
    <property type="project" value="TreeGrafter"/>
</dbReference>
<evidence type="ECO:0000259" key="3">
    <source>
        <dbReference type="Pfam" id="PF02826"/>
    </source>
</evidence>
<proteinExistence type="predicted"/>
<dbReference type="InterPro" id="IPR050223">
    <property type="entry name" value="D-isomer_2-hydroxyacid_DH"/>
</dbReference>
<gene>
    <name evidence="4" type="ORF">IWA51_08425</name>
</gene>
<evidence type="ECO:0000256" key="1">
    <source>
        <dbReference type="ARBA" id="ARBA00023002"/>
    </source>
</evidence>
<dbReference type="RefSeq" id="WP_177529008.1">
    <property type="nucleotide sequence ID" value="NZ_CBCSHE010000001.1"/>
</dbReference>
<dbReference type="GO" id="GO:0005829">
    <property type="term" value="C:cytosol"/>
    <property type="evidence" value="ECO:0007669"/>
    <property type="project" value="TreeGrafter"/>
</dbReference>
<keyword evidence="1" id="KW-0560">Oxidoreductase</keyword>
<dbReference type="GO" id="GO:0051287">
    <property type="term" value="F:NAD binding"/>
    <property type="evidence" value="ECO:0007669"/>
    <property type="project" value="InterPro"/>
</dbReference>
<keyword evidence="2" id="KW-0520">NAD</keyword>
<dbReference type="EMBL" id="CP064936">
    <property type="protein sequence ID" value="QQA00298.1"/>
    <property type="molecule type" value="Genomic_DNA"/>
</dbReference>
<dbReference type="PANTHER" id="PTHR10996">
    <property type="entry name" value="2-HYDROXYACID DEHYDROGENASE-RELATED"/>
    <property type="match status" value="1"/>
</dbReference>
<dbReference type="GO" id="GO:0016618">
    <property type="term" value="F:hydroxypyruvate reductase [NAD(P)H] activity"/>
    <property type="evidence" value="ECO:0007669"/>
    <property type="project" value="TreeGrafter"/>
</dbReference>
<name>A0A7T3V4B5_9SPIR</name>
<dbReference type="Proteomes" id="UP000595224">
    <property type="component" value="Chromosome"/>
</dbReference>
<evidence type="ECO:0000256" key="2">
    <source>
        <dbReference type="ARBA" id="ARBA00023027"/>
    </source>
</evidence>
<dbReference type="InterPro" id="IPR036291">
    <property type="entry name" value="NAD(P)-bd_dom_sf"/>
</dbReference>
<reference evidence="4 5" key="1">
    <citation type="submission" date="2020-11" db="EMBL/GenBank/DDBJ databases">
        <title>Treponema Peruensis nv. sp., first commensal Treponema isolated from human feces.</title>
        <authorList>
            <person name="Belkhou C."/>
            <person name="Raes J."/>
        </authorList>
    </citation>
    <scope>NUCLEOTIDE SEQUENCE [LARGE SCALE GENOMIC DNA]</scope>
    <source>
        <strain evidence="4 5">RCC2812</strain>
    </source>
</reference>
<accession>A0A7T3V4B5</accession>
<feature type="domain" description="D-isomer specific 2-hydroxyacid dehydrogenase NAD-binding" evidence="3">
    <location>
        <begin position="2"/>
        <end position="37"/>
    </location>
</feature>
<evidence type="ECO:0000313" key="4">
    <source>
        <dbReference type="EMBL" id="QQA00298.1"/>
    </source>
</evidence>
<dbReference type="AlphaFoldDB" id="A0A7T3V4B5"/>
<sequence>MFLINTARGSVVDEKALVRALDEKWIKGAGIDVIEDELFFNLPAQVLNLYKF</sequence>
<dbReference type="Gene3D" id="3.40.50.720">
    <property type="entry name" value="NAD(P)-binding Rossmann-like Domain"/>
    <property type="match status" value="1"/>
</dbReference>
<evidence type="ECO:0000313" key="5">
    <source>
        <dbReference type="Proteomes" id="UP000595224"/>
    </source>
</evidence>
<dbReference type="PANTHER" id="PTHR10996:SF178">
    <property type="entry name" value="2-HYDROXYACID DEHYDROGENASE YGL185C-RELATED"/>
    <property type="match status" value="1"/>
</dbReference>
<organism evidence="4 5">
    <name type="scientific">Treponema peruense</name>
    <dbReference type="NCBI Taxonomy" id="2787628"/>
    <lineage>
        <taxon>Bacteria</taxon>
        <taxon>Pseudomonadati</taxon>
        <taxon>Spirochaetota</taxon>
        <taxon>Spirochaetia</taxon>
        <taxon>Spirochaetales</taxon>
        <taxon>Treponemataceae</taxon>
        <taxon>Treponema</taxon>
    </lineage>
</organism>
<dbReference type="SUPFAM" id="SSF51735">
    <property type="entry name" value="NAD(P)-binding Rossmann-fold domains"/>
    <property type="match status" value="1"/>
</dbReference>
<protein>
    <recommendedName>
        <fullName evidence="3">D-isomer specific 2-hydroxyacid dehydrogenase NAD-binding domain-containing protein</fullName>
    </recommendedName>
</protein>
<dbReference type="KEGG" id="tper:IWA51_08425"/>
<dbReference type="Pfam" id="PF02826">
    <property type="entry name" value="2-Hacid_dh_C"/>
    <property type="match status" value="1"/>
</dbReference>
<dbReference type="InterPro" id="IPR006140">
    <property type="entry name" value="D-isomer_DH_NAD-bd"/>
</dbReference>
<keyword evidence="5" id="KW-1185">Reference proteome</keyword>